<dbReference type="InterPro" id="IPR036179">
    <property type="entry name" value="Ig-like_dom_sf"/>
</dbReference>
<dbReference type="InterPro" id="IPR013098">
    <property type="entry name" value="Ig_I-set"/>
</dbReference>
<evidence type="ECO:0000256" key="3">
    <source>
        <dbReference type="ARBA" id="ARBA00023136"/>
    </source>
</evidence>
<keyword evidence="5" id="KW-0325">Glycoprotein</keyword>
<evidence type="ECO:0000313" key="12">
    <source>
        <dbReference type="Proteomes" id="UP001367676"/>
    </source>
</evidence>
<keyword evidence="8" id="KW-1133">Transmembrane helix</keyword>
<dbReference type="InterPro" id="IPR013162">
    <property type="entry name" value="CD80_C2-set"/>
</dbReference>
<keyword evidence="3 8" id="KW-0472">Membrane</keyword>
<feature type="domain" description="Fibronectin type-III" evidence="10">
    <location>
        <begin position="895"/>
        <end position="986"/>
    </location>
</feature>
<evidence type="ECO:0000313" key="11">
    <source>
        <dbReference type="EMBL" id="KAK7575848.1"/>
    </source>
</evidence>
<name>A0AAN9T6Q2_9HEMI</name>
<dbReference type="GO" id="GO:0030154">
    <property type="term" value="P:cell differentiation"/>
    <property type="evidence" value="ECO:0007669"/>
    <property type="project" value="UniProtKB-ARBA"/>
</dbReference>
<feature type="domain" description="Ig-like" evidence="9">
    <location>
        <begin position="697"/>
        <end position="784"/>
    </location>
</feature>
<feature type="domain" description="Ig-like" evidence="9">
    <location>
        <begin position="791"/>
        <end position="888"/>
    </location>
</feature>
<dbReference type="PANTHER" id="PTHR11640:SF31">
    <property type="entry name" value="IRREGULAR CHIASM C-ROUGHEST PROTEIN-RELATED"/>
    <property type="match status" value="1"/>
</dbReference>
<dbReference type="PROSITE" id="PS50835">
    <property type="entry name" value="IG_LIKE"/>
    <property type="match status" value="8"/>
</dbReference>
<dbReference type="InterPro" id="IPR003961">
    <property type="entry name" value="FN3_dom"/>
</dbReference>
<feature type="domain" description="Ig-like" evidence="9">
    <location>
        <begin position="494"/>
        <end position="601"/>
    </location>
</feature>
<evidence type="ECO:0000256" key="2">
    <source>
        <dbReference type="ARBA" id="ARBA00022737"/>
    </source>
</evidence>
<dbReference type="Pfam" id="PF00041">
    <property type="entry name" value="fn3"/>
    <property type="match status" value="1"/>
</dbReference>
<keyword evidence="6" id="KW-0393">Immunoglobulin domain</keyword>
<dbReference type="CDD" id="cd00063">
    <property type="entry name" value="FN3"/>
    <property type="match status" value="1"/>
</dbReference>
<evidence type="ECO:0000256" key="6">
    <source>
        <dbReference type="ARBA" id="ARBA00023319"/>
    </source>
</evidence>
<evidence type="ECO:0000256" key="4">
    <source>
        <dbReference type="ARBA" id="ARBA00023157"/>
    </source>
</evidence>
<evidence type="ECO:0000259" key="10">
    <source>
        <dbReference type="PROSITE" id="PS50853"/>
    </source>
</evidence>
<dbReference type="InterPro" id="IPR003599">
    <property type="entry name" value="Ig_sub"/>
</dbReference>
<dbReference type="SUPFAM" id="SSF49265">
    <property type="entry name" value="Fibronectin type III"/>
    <property type="match status" value="1"/>
</dbReference>
<dbReference type="GO" id="GO:0009653">
    <property type="term" value="P:anatomical structure morphogenesis"/>
    <property type="evidence" value="ECO:0007669"/>
    <property type="project" value="UniProtKB-ARBA"/>
</dbReference>
<dbReference type="Pfam" id="PF08205">
    <property type="entry name" value="C2-set_2"/>
    <property type="match status" value="3"/>
</dbReference>
<comment type="caution">
    <text evidence="11">The sequence shown here is derived from an EMBL/GenBank/DDBJ whole genome shotgun (WGS) entry which is preliminary data.</text>
</comment>
<evidence type="ECO:0008006" key="13">
    <source>
        <dbReference type="Google" id="ProtNLM"/>
    </source>
</evidence>
<organism evidence="11 12">
    <name type="scientific">Parthenolecanium corni</name>
    <dbReference type="NCBI Taxonomy" id="536013"/>
    <lineage>
        <taxon>Eukaryota</taxon>
        <taxon>Metazoa</taxon>
        <taxon>Ecdysozoa</taxon>
        <taxon>Arthropoda</taxon>
        <taxon>Hexapoda</taxon>
        <taxon>Insecta</taxon>
        <taxon>Pterygota</taxon>
        <taxon>Neoptera</taxon>
        <taxon>Paraneoptera</taxon>
        <taxon>Hemiptera</taxon>
        <taxon>Sternorrhyncha</taxon>
        <taxon>Coccoidea</taxon>
        <taxon>Coccidae</taxon>
        <taxon>Parthenolecanium</taxon>
    </lineage>
</organism>
<dbReference type="GO" id="GO:0050839">
    <property type="term" value="F:cell adhesion molecule binding"/>
    <property type="evidence" value="ECO:0007669"/>
    <property type="project" value="TreeGrafter"/>
</dbReference>
<feature type="domain" description="Ig-like" evidence="9">
    <location>
        <begin position="390"/>
        <end position="478"/>
    </location>
</feature>
<gene>
    <name evidence="11" type="ORF">V9T40_012134</name>
</gene>
<dbReference type="PANTHER" id="PTHR11640">
    <property type="entry name" value="NEPHRIN"/>
    <property type="match status" value="1"/>
</dbReference>
<dbReference type="Proteomes" id="UP001367676">
    <property type="component" value="Unassembled WGS sequence"/>
</dbReference>
<dbReference type="GO" id="GO:0005911">
    <property type="term" value="C:cell-cell junction"/>
    <property type="evidence" value="ECO:0007669"/>
    <property type="project" value="TreeGrafter"/>
</dbReference>
<dbReference type="CDD" id="cd00096">
    <property type="entry name" value="Ig"/>
    <property type="match status" value="1"/>
</dbReference>
<accession>A0AAN9T6Q2</accession>
<dbReference type="InterPro" id="IPR051275">
    <property type="entry name" value="Cell_adhesion_signaling"/>
</dbReference>
<dbReference type="SMART" id="SM00409">
    <property type="entry name" value="IG"/>
    <property type="match status" value="7"/>
</dbReference>
<dbReference type="SMART" id="SM00060">
    <property type="entry name" value="FN3"/>
    <property type="match status" value="1"/>
</dbReference>
<evidence type="ECO:0000256" key="1">
    <source>
        <dbReference type="ARBA" id="ARBA00004479"/>
    </source>
</evidence>
<dbReference type="GO" id="GO:0098609">
    <property type="term" value="P:cell-cell adhesion"/>
    <property type="evidence" value="ECO:0007669"/>
    <property type="project" value="TreeGrafter"/>
</dbReference>
<dbReference type="Pfam" id="PF13927">
    <property type="entry name" value="Ig_3"/>
    <property type="match status" value="3"/>
</dbReference>
<feature type="domain" description="Ig-like" evidence="9">
    <location>
        <begin position="73"/>
        <end position="184"/>
    </location>
</feature>
<dbReference type="Pfam" id="PF07679">
    <property type="entry name" value="I-set"/>
    <property type="match status" value="1"/>
</dbReference>
<dbReference type="InterPro" id="IPR003598">
    <property type="entry name" value="Ig_sub2"/>
</dbReference>
<protein>
    <recommendedName>
        <fullName evidence="13">Nephrin</fullName>
    </recommendedName>
</protein>
<keyword evidence="4" id="KW-1015">Disulfide bond</keyword>
<comment type="subcellular location">
    <subcellularLocation>
        <location evidence="1">Membrane</location>
        <topology evidence="1">Single-pass type I membrane protein</topology>
    </subcellularLocation>
</comment>
<keyword evidence="8" id="KW-0812">Transmembrane</keyword>
<feature type="domain" description="Ig-like" evidence="9">
    <location>
        <begin position="287"/>
        <end position="382"/>
    </location>
</feature>
<dbReference type="PROSITE" id="PS50853">
    <property type="entry name" value="FN3"/>
    <property type="match status" value="1"/>
</dbReference>
<dbReference type="InterPro" id="IPR013783">
    <property type="entry name" value="Ig-like_fold"/>
</dbReference>
<dbReference type="EMBL" id="JBBCAQ010000036">
    <property type="protein sequence ID" value="KAK7575848.1"/>
    <property type="molecule type" value="Genomic_DNA"/>
</dbReference>
<dbReference type="Gene3D" id="2.60.40.10">
    <property type="entry name" value="Immunoglobulins"/>
    <property type="match status" value="9"/>
</dbReference>
<evidence type="ECO:0000256" key="5">
    <source>
        <dbReference type="ARBA" id="ARBA00023180"/>
    </source>
</evidence>
<feature type="domain" description="Ig-like" evidence="9">
    <location>
        <begin position="606"/>
        <end position="692"/>
    </location>
</feature>
<reference evidence="11 12" key="1">
    <citation type="submission" date="2024-03" db="EMBL/GenBank/DDBJ databases">
        <title>Adaptation during the transition from Ophiocordyceps entomopathogen to insect associate is accompanied by gene loss and intensified selection.</title>
        <authorList>
            <person name="Ward C.M."/>
            <person name="Onetto C.A."/>
            <person name="Borneman A.R."/>
        </authorList>
    </citation>
    <scope>NUCLEOTIDE SEQUENCE [LARGE SCALE GENOMIC DNA]</scope>
    <source>
        <strain evidence="11">AWRI1</strain>
        <tissue evidence="11">Single Adult Female</tissue>
    </source>
</reference>
<evidence type="ECO:0000256" key="7">
    <source>
        <dbReference type="SAM" id="MobiDB-lite"/>
    </source>
</evidence>
<feature type="compositionally biased region" description="Polar residues" evidence="7">
    <location>
        <begin position="1221"/>
        <end position="1239"/>
    </location>
</feature>
<evidence type="ECO:0000256" key="8">
    <source>
        <dbReference type="SAM" id="Phobius"/>
    </source>
</evidence>
<evidence type="ECO:0000259" key="9">
    <source>
        <dbReference type="PROSITE" id="PS50835"/>
    </source>
</evidence>
<keyword evidence="2" id="KW-0677">Repeat</keyword>
<dbReference type="InterPro" id="IPR036116">
    <property type="entry name" value="FN3_sf"/>
</dbReference>
<sequence>MYAYVTSVKKNAVFVDDGCHLGAVFSLGKFFDEICCENLAINCRWMSETVVRDENLMYLCEAAKGAEEVLSPPESVEMVGLLANQQVKIKENEELTLECLVRKSKPPARIVWYRDKTDLKIDKPDEKVTESDPENMNVRTKLFDVSSKIRLTPSADDDGVKYSCEGQHESLPSDMAMRKSVQLSVLYTFKDPFIEGYDPKKDILRRGQKVELECRSMGGNPPPQLVWYRNGEEIEHKTNTYGRMTVNVYSFNAETKDNNATYTCKASSVANPIHKKAETVLTVNYAPLHVIILGSTQAKVGDTVQLNCTAGPSNPAATIRWQIDGRQVFTNNSHTIRDPENGWITSSTTSINITPDKTNIVVICHGVNTLLNEIVIATHTINVLYPPGEPIISGYERGKYLEFGAPQRLMCKSTGGNPLANLTWYINDDEIHSVTKTEKNNFVYSEIQFIVNRTDNDAIYKCSAKNDAIDIPLFQTVKFNVYFPPDTLKIRQEPEKIYVDTSDKVEFRAGTVDKVVFRAGTVGKLICDAGSSNPEPTLTFWRDGIEIESIGRKSKPGLYGGNTSSIFTQLNITADMSGNLFSCQAVNPKWTHNQHKNAILSVLYKPIFEELNETVFWGVEGESLIVPLYARSNPSALTYTWSKNGVPLVHGSNYLIDGSTLNFTQLSRTDVGNYSCEAINKEGSSFMNFSVNVQYSASISKYSNMVMVSENEDAELWCVIDAYPLSSEHVTWRKPGFPLDTRTTRSFINNTSYLTVRGVTRKDMGQFFCVADNGLGNETSRAVFLAVKHKPEIDTSSVISKAAAKPNDTGRLICRASGAPKPVFAWSKDGFSISVNITKKYHARYNQLDSITYESILSVHGIEPHDYGVYQCKATNSMGFRTHDILFTVPVKPDPPQSISLVNLTHNSVTITWEPGFDGGERCVFNIRYRDSGSSNYDEIRSIGDTVYTVTNLLPGTLYVFSVSARNALGSSKYLENMLKATTTNYVSRMRMAKPKQPYHINVITCEFFLNYEESARLTSLRPGKKVGDPTVVDICQLLYKPNGEIQFELNYNDDFESFPRSDPQPTLSHVAGTPPRMSLVIGAVVVLILIVANLLLLIFCLLKRSRKQIVTGVNEQNSNKSGTIEMYAPSSYNETMTGETLSSVSEKSETYSDTRQDYVSFPFDDVYLLMNQLFSRGDEKKRNGGNAYMIEQIDYPFQYPGYDTHPKEHNSIGHHRNPYVTHNGTGYQSENSSRYSSTADPRYVTYPPPVQFAQPSLAPNGTLRRGAVPPPDVTVLTAPPPVSMSTFNYGGSETEGHLV</sequence>
<dbReference type="GO" id="GO:0005886">
    <property type="term" value="C:plasma membrane"/>
    <property type="evidence" value="ECO:0007669"/>
    <property type="project" value="TreeGrafter"/>
</dbReference>
<dbReference type="InterPro" id="IPR007110">
    <property type="entry name" value="Ig-like_dom"/>
</dbReference>
<feature type="transmembrane region" description="Helical" evidence="8">
    <location>
        <begin position="1080"/>
        <end position="1103"/>
    </location>
</feature>
<keyword evidence="12" id="KW-1185">Reference proteome</keyword>
<dbReference type="SMART" id="SM00408">
    <property type="entry name" value="IGc2"/>
    <property type="match status" value="5"/>
</dbReference>
<dbReference type="SUPFAM" id="SSF48726">
    <property type="entry name" value="Immunoglobulin"/>
    <property type="match status" value="7"/>
</dbReference>
<feature type="domain" description="Ig-like" evidence="9">
    <location>
        <begin position="192"/>
        <end position="282"/>
    </location>
</feature>
<feature type="region of interest" description="Disordered" evidence="7">
    <location>
        <begin position="1214"/>
        <end position="1239"/>
    </location>
</feature>
<proteinExistence type="predicted"/>